<dbReference type="EMBL" id="JARRTL010000030">
    <property type="protein sequence ID" value="MEC0487351.1"/>
    <property type="molecule type" value="Genomic_DNA"/>
</dbReference>
<protein>
    <submittedName>
        <fullName evidence="1">Uncharacterized protein</fullName>
    </submittedName>
</protein>
<organism evidence="1 3">
    <name type="scientific">Bacillus glycinifermentans</name>
    <dbReference type="NCBI Taxonomy" id="1664069"/>
    <lineage>
        <taxon>Bacteria</taxon>
        <taxon>Bacillati</taxon>
        <taxon>Bacillota</taxon>
        <taxon>Bacilli</taxon>
        <taxon>Bacillales</taxon>
        <taxon>Bacillaceae</taxon>
        <taxon>Bacillus</taxon>
    </lineage>
</organism>
<keyword evidence="4" id="KW-1185">Reference proteome</keyword>
<dbReference type="Proteomes" id="UP000036168">
    <property type="component" value="Unassembled WGS sequence"/>
</dbReference>
<dbReference type="STRING" id="1664069.BGLY_1944"/>
<dbReference type="OrthoDB" id="2899017at2"/>
<evidence type="ECO:0000313" key="2">
    <source>
        <dbReference type="EMBL" id="MEC0487351.1"/>
    </source>
</evidence>
<proteinExistence type="predicted"/>
<sequence length="239" mass="28478">MNENSQELFILGIPVDTPIGKCHFLKMKDYNDYAAYLNLIKMSKNEIVYRYSQLNKNGELNELIEEMKKLPLFDIVNQLPNFNEAYSEVFQKVFQNEDIFELIDRDNFISIRKLIIEMHCLKEEKISPNPEVQRRIEQSKRLKRQEQELLEVYDMISSIMAFTGVPYKEIAEMTMYQMYMTFYRIDRIKDYDTSILFATVSPEAGKNIKHWSEHVDLFKEESHALTDEQVKNLKRLFQG</sequence>
<evidence type="ECO:0000313" key="1">
    <source>
        <dbReference type="EMBL" id="KRT93782.1"/>
    </source>
</evidence>
<dbReference type="Proteomes" id="UP001341297">
    <property type="component" value="Unassembled WGS sequence"/>
</dbReference>
<reference evidence="1 3" key="1">
    <citation type="journal article" date="2015" name="Int. J. Syst. Evol. Microbiol.">
        <title>Bacillus glycinifermentans sp. nov., isolated from fermented soybean paste.</title>
        <authorList>
            <person name="Kim S.J."/>
            <person name="Dunlap C.A."/>
            <person name="Kwon S.W."/>
            <person name="Rooney A.P."/>
        </authorList>
    </citation>
    <scope>NUCLEOTIDE SEQUENCE [LARGE SCALE GENOMIC DNA]</scope>
    <source>
        <strain evidence="1 3">GO-13</strain>
    </source>
</reference>
<accession>A0A0T6BRH8</accession>
<dbReference type="RefSeq" id="WP_048354026.1">
    <property type="nucleotide sequence ID" value="NZ_JARRTL010000030.1"/>
</dbReference>
<gene>
    <name evidence="1" type="ORF">AB447_216875</name>
    <name evidence="2" type="ORF">P8828_21595</name>
</gene>
<evidence type="ECO:0000313" key="3">
    <source>
        <dbReference type="Proteomes" id="UP000036168"/>
    </source>
</evidence>
<reference evidence="1" key="2">
    <citation type="submission" date="2015-10" db="EMBL/GenBank/DDBJ databases">
        <authorList>
            <person name="Gilbert D.G."/>
        </authorList>
    </citation>
    <scope>NUCLEOTIDE SEQUENCE</scope>
    <source>
        <strain evidence="1">GO-13</strain>
    </source>
</reference>
<reference evidence="2 4" key="3">
    <citation type="submission" date="2023-03" db="EMBL/GenBank/DDBJ databases">
        <title>Agriculturally important microbes genome sequencing.</title>
        <authorList>
            <person name="Dunlap C."/>
        </authorList>
    </citation>
    <scope>NUCLEOTIDE SEQUENCE [LARGE SCALE GENOMIC DNA]</scope>
    <source>
        <strain evidence="2 4">CBP-3203</strain>
    </source>
</reference>
<comment type="caution">
    <text evidence="1">The sequence shown here is derived from an EMBL/GenBank/DDBJ whole genome shotgun (WGS) entry which is preliminary data.</text>
</comment>
<dbReference type="AlphaFoldDB" id="A0A0T6BRH8"/>
<evidence type="ECO:0000313" key="4">
    <source>
        <dbReference type="Proteomes" id="UP001341297"/>
    </source>
</evidence>
<dbReference type="EMBL" id="LECW02000016">
    <property type="protein sequence ID" value="KRT93782.1"/>
    <property type="molecule type" value="Genomic_DNA"/>
</dbReference>
<name>A0A0T6BRH8_9BACI</name>